<dbReference type="InterPro" id="IPR029002">
    <property type="entry name" value="PLPC/GPLD1"/>
</dbReference>
<protein>
    <submittedName>
        <fullName evidence="2">Zinc dependent phospholipase C family protein</fullName>
    </submittedName>
</protein>
<dbReference type="Proteomes" id="UP000787322">
    <property type="component" value="Unassembled WGS sequence"/>
</dbReference>
<proteinExistence type="predicted"/>
<comment type="caution">
    <text evidence="2">The sequence shown here is derived from an EMBL/GenBank/DDBJ whole genome shotgun (WGS) entry which is preliminary data.</text>
</comment>
<evidence type="ECO:0000259" key="1">
    <source>
        <dbReference type="Pfam" id="PF00882"/>
    </source>
</evidence>
<dbReference type="Pfam" id="PF00882">
    <property type="entry name" value="Zn_dep_PLPC"/>
    <property type="match status" value="1"/>
</dbReference>
<sequence length="248" mass="28340">MPSWNVHIAHADRLLEKGAGCLGVDIHYPDAFLLGNVAPDVHVGFMVPDYSHKVRYGRSHQSYPGSLPIPSYKRYQRNFMGGLNPAEYLLQTDFIQPNVSYCSDEQRSLVDQRQLRELIVGIWCHLVCDHVYNAHTRAFLRAHHIPTGEDARIRKQADFDIYGRSLDMNCLPEASDELFAVAAAHPQYGFTHSDVEQTLQVIQRIAEENRQNSVSSPQYQMLDTEFFSSAYKEAEETIVQGFMLQKHN</sequence>
<gene>
    <name evidence="2" type="ORF">HXK24_00625</name>
</gene>
<dbReference type="EMBL" id="JABZGU010000006">
    <property type="protein sequence ID" value="MBF4802328.1"/>
    <property type="molecule type" value="Genomic_DNA"/>
</dbReference>
<name>A0A9D5X6T3_9ACTN</name>
<organism evidence="2 3">
    <name type="scientific">Lancefieldella parvula</name>
    <dbReference type="NCBI Taxonomy" id="1382"/>
    <lineage>
        <taxon>Bacteria</taxon>
        <taxon>Bacillati</taxon>
        <taxon>Actinomycetota</taxon>
        <taxon>Coriobacteriia</taxon>
        <taxon>Coriobacteriales</taxon>
        <taxon>Atopobiaceae</taxon>
        <taxon>Lancefieldella</taxon>
    </lineage>
</organism>
<reference evidence="2" key="1">
    <citation type="submission" date="2020-04" db="EMBL/GenBank/DDBJ databases">
        <title>Deep metagenomics examines the oral microbiome during advanced dental caries in children, revealing novel taxa and co-occurrences with host molecules.</title>
        <authorList>
            <person name="Baker J.L."/>
            <person name="Morton J.T."/>
            <person name="Dinis M."/>
            <person name="Alvarez R."/>
            <person name="Tran N.C."/>
            <person name="Knight R."/>
            <person name="Edlund A."/>
        </authorList>
    </citation>
    <scope>NUCLEOTIDE SEQUENCE</scope>
    <source>
        <strain evidence="2">JCVI_3_bin.11</strain>
    </source>
</reference>
<dbReference type="AlphaFoldDB" id="A0A9D5X6T3"/>
<feature type="domain" description="Phospholipase C/D" evidence="1">
    <location>
        <begin position="6"/>
        <end position="152"/>
    </location>
</feature>
<evidence type="ECO:0000313" key="3">
    <source>
        <dbReference type="Proteomes" id="UP000787322"/>
    </source>
</evidence>
<evidence type="ECO:0000313" key="2">
    <source>
        <dbReference type="EMBL" id="MBF4802328.1"/>
    </source>
</evidence>
<accession>A0A9D5X6T3</accession>